<dbReference type="SUPFAM" id="SSF50965">
    <property type="entry name" value="Galactose oxidase, central domain"/>
    <property type="match status" value="1"/>
</dbReference>
<sequence length="473" mass="50838">MADPKITLHWADNNADETGHSIYITSEPWERNAPKTKIKDVAADTTSADLTLAEITLEPGYLQVAAVRGADTKMSKEYAMAIKTPVVTGPVFDAAYENLAEVPRGVDYPTYTKGAPVSYPKTGEQLDLTQGFTVTPDGVLLQYYSGKVFTFNPATGAMTAVTIPGDISQIGSSICMADDGNAYLMGRKDGNVTLFRYKLDEEPPVDVYSWPYGSGPGADINPSCIKQGVDGRLYMFGGYNGFTAGNKMVVNSIKIDGTDPRTDAITIPPGWNSGQERALYTPFGKIVVWQPDSLAILCYDPVKAGGPAVDTYTGNVDLTNGTGNNATSRRSIIPADKWGVFIAGKGEKVCKFMYEDNAQAYFLLPTAFITEAAVREMFNSMMGWVFMSNTSGACLVAKADGSVDGTLYPAEDVGMTGSFNGQTFVRIGKTVYMLASDSTTFRVCPFTIKSPWQSTGPFDAASIINTSARGQNS</sequence>
<dbReference type="Proteomes" id="UP000318298">
    <property type="component" value="Segment"/>
</dbReference>
<accession>A0A514A081</accession>
<name>A0A514A081_9CAUD</name>
<evidence type="ECO:0000313" key="1">
    <source>
        <dbReference type="EMBL" id="QDH46652.1"/>
    </source>
</evidence>
<dbReference type="InterPro" id="IPR015915">
    <property type="entry name" value="Kelch-typ_b-propeller"/>
</dbReference>
<protein>
    <submittedName>
        <fullName evidence="1">Uncharacterized protein</fullName>
    </submittedName>
</protein>
<proteinExistence type="predicted"/>
<gene>
    <name evidence="1" type="ORF">LAh7_48</name>
</gene>
<dbReference type="EMBL" id="MK838113">
    <property type="protein sequence ID" value="QDH46652.1"/>
    <property type="molecule type" value="Genomic_DNA"/>
</dbReference>
<evidence type="ECO:0000313" key="2">
    <source>
        <dbReference type="Proteomes" id="UP000318298"/>
    </source>
</evidence>
<organism evidence="1 2">
    <name type="scientific">Aeromonas phage LAh_7</name>
    <dbReference type="NCBI Taxonomy" id="2591031"/>
    <lineage>
        <taxon>Viruses</taxon>
        <taxon>Duplodnaviria</taxon>
        <taxon>Heunggongvirae</taxon>
        <taxon>Uroviricota</taxon>
        <taxon>Caudoviricetes</taxon>
        <taxon>Casjensviridae</taxon>
        <taxon>Sharonstreetvirus</taxon>
        <taxon>Sharonstreetvirus LAh7</taxon>
    </lineage>
</organism>
<keyword evidence="2" id="KW-1185">Reference proteome</keyword>
<dbReference type="Gene3D" id="2.120.10.80">
    <property type="entry name" value="Kelch-type beta propeller"/>
    <property type="match status" value="1"/>
</dbReference>
<reference evidence="1 2" key="1">
    <citation type="submission" date="2019-04" db="EMBL/GenBank/DDBJ databases">
        <title>Novel bacteriophages capable of disrupting biofilms from clinical strains of Aeromonas hydrophila with intrinsic antibiotic resistance.</title>
        <authorList>
            <person name="Kabwe M."/>
            <person name="Brown T.L."/>
            <person name="Speirs L."/>
            <person name="Ku H."/>
            <person name="Leach M."/>
            <person name="Chan H.T."/>
            <person name="Petrovski S."/>
            <person name="Lock P."/>
            <person name="Tucci J."/>
        </authorList>
    </citation>
    <scope>NUCLEOTIDE SEQUENCE [LARGE SCALE GENOMIC DNA]</scope>
</reference>
<dbReference type="InterPro" id="IPR011043">
    <property type="entry name" value="Gal_Oxase/kelch_b-propeller"/>
</dbReference>